<dbReference type="GO" id="GO:0005886">
    <property type="term" value="C:plasma membrane"/>
    <property type="evidence" value="ECO:0007669"/>
    <property type="project" value="UniProtKB-SubCell"/>
</dbReference>
<evidence type="ECO:0000256" key="7">
    <source>
        <dbReference type="ARBA" id="ARBA00023180"/>
    </source>
</evidence>
<keyword evidence="3" id="KW-1003">Cell membrane</keyword>
<evidence type="ECO:0000259" key="11">
    <source>
        <dbReference type="Pfam" id="PF13206"/>
    </source>
</evidence>
<evidence type="ECO:0000256" key="5">
    <source>
        <dbReference type="ARBA" id="ARBA00022729"/>
    </source>
</evidence>
<comment type="subcellular location">
    <subcellularLocation>
        <location evidence="2">Cell membrane</location>
        <topology evidence="2">Lipid-anchor</topology>
        <topology evidence="2">GPI-anchor</topology>
    </subcellularLocation>
</comment>
<evidence type="ECO:0000256" key="8">
    <source>
        <dbReference type="ARBA" id="ARBA00023288"/>
    </source>
</evidence>
<evidence type="ECO:0000256" key="2">
    <source>
        <dbReference type="ARBA" id="ARBA00004609"/>
    </source>
</evidence>
<comment type="caution">
    <text evidence="12">The sequence shown here is derived from an EMBL/GenBank/DDBJ whole genome shotgun (WGS) entry which is preliminary data.</text>
</comment>
<feature type="compositionally biased region" description="Polar residues" evidence="9">
    <location>
        <begin position="328"/>
        <end position="337"/>
    </location>
</feature>
<evidence type="ECO:0000256" key="6">
    <source>
        <dbReference type="ARBA" id="ARBA00023136"/>
    </source>
</evidence>
<evidence type="ECO:0000313" key="12">
    <source>
        <dbReference type="EMBL" id="CCD13440.1"/>
    </source>
</evidence>
<dbReference type="AlphaFoldDB" id="F9W8A8"/>
<keyword evidence="8" id="KW-0449">Lipoprotein</keyword>
<keyword evidence="5 10" id="KW-0732">Signal</keyword>
<feature type="chain" id="PRO_5003389942" evidence="10">
    <location>
        <begin position="19"/>
        <end position="367"/>
    </location>
</feature>
<reference evidence="12 13" key="2">
    <citation type="journal article" date="2012" name="Proc. Natl. Acad. Sci. U.S.A.">
        <title>Antigenic diversity is generated by distinct evolutionary mechanisms in African trypanosome species.</title>
        <authorList>
            <person name="Jackson A.P."/>
            <person name="Berry A."/>
            <person name="Aslett M."/>
            <person name="Allison H.C."/>
            <person name="Burton P."/>
            <person name="Vavrova-Anderson J."/>
            <person name="Brown R."/>
            <person name="Browne H."/>
            <person name="Corton N."/>
            <person name="Hauser H."/>
            <person name="Gamble J."/>
            <person name="Gilderthorp R."/>
            <person name="Marcello L."/>
            <person name="McQuillan J."/>
            <person name="Otto T.D."/>
            <person name="Quail M.A."/>
            <person name="Sanders M.J."/>
            <person name="van Tonder A."/>
            <person name="Ginger M.L."/>
            <person name="Field M.C."/>
            <person name="Barry J.D."/>
            <person name="Hertz-Fowler C."/>
            <person name="Berriman M."/>
        </authorList>
    </citation>
    <scope>NUCLEOTIDE SEQUENCE [LARGE SCALE GENOMIC DNA]</scope>
    <source>
        <strain evidence="12 13">IL3000</strain>
    </source>
</reference>
<dbReference type="Pfam" id="PF13206">
    <property type="entry name" value="VSG_B"/>
    <property type="match status" value="1"/>
</dbReference>
<feature type="compositionally biased region" description="Basic and acidic residues" evidence="9">
    <location>
        <begin position="304"/>
        <end position="327"/>
    </location>
</feature>
<dbReference type="GO" id="GO:0098552">
    <property type="term" value="C:side of membrane"/>
    <property type="evidence" value="ECO:0007669"/>
    <property type="project" value="UniProtKB-KW"/>
</dbReference>
<gene>
    <name evidence="12" type="ORF">TCIL3000_0_41890</name>
</gene>
<comment type="function">
    <text evidence="1">VSG forms a coat on the surface of the parasite. The trypanosome evades the immune response of the host by expressing a series of antigenically distinct VSGs from an estimated 1000 VSG genes.</text>
</comment>
<evidence type="ECO:0000256" key="1">
    <source>
        <dbReference type="ARBA" id="ARBA00002523"/>
    </source>
</evidence>
<organism evidence="12 13">
    <name type="scientific">Trypanosoma congolense (strain IL3000)</name>
    <dbReference type="NCBI Taxonomy" id="1068625"/>
    <lineage>
        <taxon>Eukaryota</taxon>
        <taxon>Discoba</taxon>
        <taxon>Euglenozoa</taxon>
        <taxon>Kinetoplastea</taxon>
        <taxon>Metakinetoplastina</taxon>
        <taxon>Trypanosomatida</taxon>
        <taxon>Trypanosomatidae</taxon>
        <taxon>Trypanosoma</taxon>
        <taxon>Nannomonas</taxon>
    </lineage>
</organism>
<name>F9W8A8_TRYCI</name>
<evidence type="ECO:0000256" key="9">
    <source>
        <dbReference type="SAM" id="MobiDB-lite"/>
    </source>
</evidence>
<evidence type="ECO:0000256" key="3">
    <source>
        <dbReference type="ARBA" id="ARBA00022475"/>
    </source>
</evidence>
<sequence>MGWRFMVTVLFSWNLLCGGILVYGNNGYNSAEYLLLCNLTRKVSSLLKSGGISVNAATNLRDAIYGVSNRALFKEGGEVHLGLGCSKLPNGRALQCSYYNSDGCFAESLIGAFFCACTPSSREGGVNTFCGVDANQYHDSWTGEWVTPGRKTNLFKDVWKYVIGDCHEKHEIMNNKALELEYLKLSVKEVRRKIEEDKRNNGFFYLGGSGNTVCNGYNVNDVCVRYNGKGTSVVKIPWIDKLEEAIKELGKTLETQEREVGVKDSRLLQPGALVPVKVHKVLEKNTGQGVQNKASIDRTKKQFKERMDETEIHGRQESAEYEHKSTEARATSNSPSITDIPHLATNNNEDGSIITRPSWLLLSISFV</sequence>
<dbReference type="InterPro" id="IPR025932">
    <property type="entry name" value="Trypano_VSG_B_N_dom"/>
</dbReference>
<feature type="signal peptide" evidence="10">
    <location>
        <begin position="1"/>
        <end position="18"/>
    </location>
</feature>
<dbReference type="EMBL" id="CAEQ01001156">
    <property type="protein sequence ID" value="CCD13440.1"/>
    <property type="molecule type" value="Genomic_DNA"/>
</dbReference>
<evidence type="ECO:0000256" key="4">
    <source>
        <dbReference type="ARBA" id="ARBA00022622"/>
    </source>
</evidence>
<feature type="region of interest" description="Disordered" evidence="9">
    <location>
        <begin position="304"/>
        <end position="346"/>
    </location>
</feature>
<keyword evidence="6" id="KW-0472">Membrane</keyword>
<feature type="domain" description="Trypanosome variant surface glycoprotein B-type N-terminal" evidence="11">
    <location>
        <begin position="57"/>
        <end position="258"/>
    </location>
</feature>
<keyword evidence="13" id="KW-1185">Reference proteome</keyword>
<dbReference type="VEuPathDB" id="TriTrypDB:TcIL3000_0_41890"/>
<evidence type="ECO:0000313" key="13">
    <source>
        <dbReference type="Proteomes" id="UP000000702"/>
    </source>
</evidence>
<proteinExistence type="predicted"/>
<dbReference type="Proteomes" id="UP000000702">
    <property type="component" value="Unassembled WGS sequence"/>
</dbReference>
<keyword evidence="4" id="KW-0336">GPI-anchor</keyword>
<evidence type="ECO:0000256" key="10">
    <source>
        <dbReference type="SAM" id="SignalP"/>
    </source>
</evidence>
<reference evidence="13" key="1">
    <citation type="submission" date="2011-07" db="EMBL/GenBank/DDBJ databases">
        <title>Divergent evolution of antigenic variation in African trypanosomes.</title>
        <authorList>
            <person name="Jackson A.P."/>
            <person name="Berry A."/>
            <person name="Allison H.C."/>
            <person name="Burton P."/>
            <person name="Anderson J."/>
            <person name="Aslett M."/>
            <person name="Brown R."/>
            <person name="Corton N."/>
            <person name="Harris D."/>
            <person name="Hauser H."/>
            <person name="Gamble J."/>
            <person name="Gilderthorp R."/>
            <person name="McQuillan J."/>
            <person name="Quail M.A."/>
            <person name="Sanders M."/>
            <person name="Van Tonder A."/>
            <person name="Ginger M.L."/>
            <person name="Donelson J.E."/>
            <person name="Field M.C."/>
            <person name="Barry J.D."/>
            <person name="Berriman M."/>
            <person name="Hertz-Fowler C."/>
        </authorList>
    </citation>
    <scope>NUCLEOTIDE SEQUENCE [LARGE SCALE GENOMIC DNA]</scope>
    <source>
        <strain evidence="13">IL3000</strain>
    </source>
</reference>
<keyword evidence="7" id="KW-0325">Glycoprotein</keyword>
<protein>
    <submittedName>
        <fullName evidence="12">Variant surface glycoprotein</fullName>
    </submittedName>
</protein>
<accession>F9W8A8</accession>